<feature type="domain" description="DUF5632" evidence="3">
    <location>
        <begin position="647"/>
        <end position="729"/>
    </location>
</feature>
<comment type="caution">
    <text evidence="4">The sequence shown here is derived from an EMBL/GenBank/DDBJ whole genome shotgun (WGS) entry which is preliminary data.</text>
</comment>
<evidence type="ECO:0000256" key="1">
    <source>
        <dbReference type="SAM" id="MobiDB-lite"/>
    </source>
</evidence>
<name>A0A7I9XMX1_9MYCO</name>
<accession>A0A7I9XMX1</accession>
<sequence length="857" mass="81454">MTDLPDSGPFTFLLVGAWWPAAPNQPTAAATHWSQHSALKQQEAQELDKLVNLVSDHNSGRTADDMLARLRLGKKRLLDIAYQCRAKGEANASVANAVNHLRDRLKAIADDGNHKIDQILEKQGSMETKLPEVNAVIAQANSDATSAGTTALNAIADATQQMFEDAGLDANARDWLQDNGANIGGPPPQAPLTAEQVIRAQHPDGDGGQGGHGNGGTQPKDGTGAAGGDGGRGGLNTNGSQPTEGAGAAGGDGGQGGRNPNGSQPSGEAGATVGSGVSGGTADRTGGSDGAASGGSGVTTGANGGGSGGRGAATAANGGGSGATGGSGGGGTGANGGGSGSSANASGGGNTVAHGGGSTAVNGSGSGGSSQANGGGNGGSGAIGGSPGGSPGFAGGGGGGGIPGGGGSGGGLGAPSPLTSSMSPGLGAGGAGATPQGLQGGGLSQAFASGTPGGPAGAGGPGGSPPPWAQGGPGSGGFGQASGPQVPPSPSVTPMAGGMLGNLGNLGASSPEVAPTASTAGATAPTPAATPPVTAGPTSVPSAPISAGPAAPSGPLPGYGADLRPAGAAAAAAPAGPAGTAAPTSPPPGSPTTPTSGGTTVASSGDRAAPGKPTAGATGQSGGSVAGSMGAAGTAGAGAGTAAKRMAEQDDLQRKVDTVARQAPNLAWAAGLRDDETTTVLLTDLAGGWIPPGVLLPPGVALLAPAQRRHDLSAVELLGAVIATATHQPNTYVAEAGPNDPLPGAGERARYGQHIEELGPTLIEATGANSRLPRIVQTIAHAVARRSGVADNEIERFRNVVTDTADKVLSAYPHHLPRDVADWMLLAAIDALIDGSEELARYHLAWHLAVTPGKYVA</sequence>
<feature type="compositionally biased region" description="Gly residues" evidence="1">
    <location>
        <begin position="247"/>
        <end position="259"/>
    </location>
</feature>
<dbReference type="AlphaFoldDB" id="A0A7I9XMX1"/>
<feature type="compositionally biased region" description="Gly residues" evidence="1">
    <location>
        <begin position="287"/>
        <end position="413"/>
    </location>
</feature>
<keyword evidence="5" id="KW-1185">Reference proteome</keyword>
<feature type="compositionally biased region" description="Gly residues" evidence="1">
    <location>
        <begin position="426"/>
        <end position="443"/>
    </location>
</feature>
<evidence type="ECO:0000313" key="4">
    <source>
        <dbReference type="EMBL" id="GFG70890.1"/>
    </source>
</evidence>
<protein>
    <submittedName>
        <fullName evidence="4">Uncharacterized protein</fullName>
    </submittedName>
</protein>
<feature type="compositionally biased region" description="Low complexity" evidence="1">
    <location>
        <begin position="502"/>
        <end position="583"/>
    </location>
</feature>
<feature type="compositionally biased region" description="Gly residues" evidence="1">
    <location>
        <begin position="471"/>
        <end position="480"/>
    </location>
</feature>
<feature type="compositionally biased region" description="Low complexity" evidence="1">
    <location>
        <begin position="266"/>
        <end position="285"/>
    </location>
</feature>
<dbReference type="Pfam" id="PF18645">
    <property type="entry name" value="DUF5631"/>
    <property type="match status" value="1"/>
</dbReference>
<reference evidence="4 5" key="1">
    <citation type="journal article" date="2019" name="Emerg. Microbes Infect.">
        <title>Comprehensive subspecies identification of 175 nontuberculous mycobacteria species based on 7547 genomic profiles.</title>
        <authorList>
            <person name="Matsumoto Y."/>
            <person name="Kinjo T."/>
            <person name="Motooka D."/>
            <person name="Nabeya D."/>
            <person name="Jung N."/>
            <person name="Uechi K."/>
            <person name="Horii T."/>
            <person name="Iida T."/>
            <person name="Fujita J."/>
            <person name="Nakamura S."/>
        </authorList>
    </citation>
    <scope>NUCLEOTIDE SEQUENCE [LARGE SCALE GENOMIC DNA]</scope>
    <source>
        <strain evidence="4 5">JCM 16017</strain>
    </source>
</reference>
<feature type="compositionally biased region" description="Gly residues" evidence="1">
    <location>
        <begin position="206"/>
        <end position="216"/>
    </location>
</feature>
<feature type="region of interest" description="Disordered" evidence="1">
    <location>
        <begin position="201"/>
        <end position="637"/>
    </location>
</feature>
<evidence type="ECO:0000259" key="3">
    <source>
        <dbReference type="Pfam" id="PF18646"/>
    </source>
</evidence>
<dbReference type="EMBL" id="BLKV01000002">
    <property type="protein sequence ID" value="GFG70890.1"/>
    <property type="molecule type" value="Genomic_DNA"/>
</dbReference>
<gene>
    <name evidence="4" type="ORF">MSEN_26100</name>
</gene>
<proteinExistence type="predicted"/>
<feature type="compositionally biased region" description="Gly residues" evidence="1">
    <location>
        <begin position="224"/>
        <end position="236"/>
    </location>
</feature>
<feature type="compositionally biased region" description="Gly residues" evidence="1">
    <location>
        <begin position="451"/>
        <end position="462"/>
    </location>
</feature>
<dbReference type="InterPro" id="IPR040833">
    <property type="entry name" value="DUF5631"/>
</dbReference>
<feature type="compositionally biased region" description="Low complexity" evidence="1">
    <location>
        <begin position="414"/>
        <end position="425"/>
    </location>
</feature>
<organism evidence="4 5">
    <name type="scientific">Mycolicibacter senuensis</name>
    <dbReference type="NCBI Taxonomy" id="386913"/>
    <lineage>
        <taxon>Bacteria</taxon>
        <taxon>Bacillati</taxon>
        <taxon>Actinomycetota</taxon>
        <taxon>Actinomycetes</taxon>
        <taxon>Mycobacteriales</taxon>
        <taxon>Mycobacteriaceae</taxon>
        <taxon>Mycolicibacter</taxon>
    </lineage>
</organism>
<feature type="compositionally biased region" description="Low complexity" evidence="1">
    <location>
        <begin position="592"/>
        <end position="618"/>
    </location>
</feature>
<feature type="domain" description="DUF5631" evidence="2">
    <location>
        <begin position="755"/>
        <end position="849"/>
    </location>
</feature>
<dbReference type="Proteomes" id="UP000465263">
    <property type="component" value="Unassembled WGS sequence"/>
</dbReference>
<dbReference type="InterPro" id="IPR040604">
    <property type="entry name" value="DUF5632"/>
</dbReference>
<dbReference type="Pfam" id="PF18646">
    <property type="entry name" value="DUF5632"/>
    <property type="match status" value="1"/>
</dbReference>
<evidence type="ECO:0000313" key="5">
    <source>
        <dbReference type="Proteomes" id="UP000465263"/>
    </source>
</evidence>
<evidence type="ECO:0000259" key="2">
    <source>
        <dbReference type="Pfam" id="PF18645"/>
    </source>
</evidence>